<dbReference type="EMBL" id="ML977650">
    <property type="protein sequence ID" value="KAF1994824.1"/>
    <property type="molecule type" value="Genomic_DNA"/>
</dbReference>
<evidence type="ECO:0000313" key="3">
    <source>
        <dbReference type="EMBL" id="KAF1994824.1"/>
    </source>
</evidence>
<protein>
    <submittedName>
        <fullName evidence="3">Uncharacterized protein</fullName>
    </submittedName>
</protein>
<feature type="region of interest" description="Disordered" evidence="1">
    <location>
        <begin position="103"/>
        <end position="128"/>
    </location>
</feature>
<evidence type="ECO:0000256" key="1">
    <source>
        <dbReference type="SAM" id="MobiDB-lite"/>
    </source>
</evidence>
<dbReference type="AlphaFoldDB" id="A0A6A5W0M0"/>
<gene>
    <name evidence="3" type="ORF">P154DRAFT_539216</name>
</gene>
<name>A0A6A5W0M0_9PLEO</name>
<feature type="transmembrane region" description="Helical" evidence="2">
    <location>
        <begin position="38"/>
        <end position="56"/>
    </location>
</feature>
<evidence type="ECO:0000313" key="4">
    <source>
        <dbReference type="Proteomes" id="UP000799779"/>
    </source>
</evidence>
<keyword evidence="2" id="KW-1133">Transmembrane helix</keyword>
<keyword evidence="4" id="KW-1185">Reference proteome</keyword>
<sequence>MPKDTIANSMATPSALEANLAHPSQELTPHRCLSLTKVLVTASLSITSIILLVWLITSGNPATSTPHFAPTGMGSIIQEQQNSHKAFQPLPYIQNLVADSHPPLWTTDAPPPSLAVTPMPTQPPSTLQTLLSSSPDIKSASTSMPVTTAMKLEKRGHTGKTVRCFFHELFGVHAPECAGPP</sequence>
<proteinExistence type="predicted"/>
<evidence type="ECO:0000256" key="2">
    <source>
        <dbReference type="SAM" id="Phobius"/>
    </source>
</evidence>
<dbReference type="Proteomes" id="UP000799779">
    <property type="component" value="Unassembled WGS sequence"/>
</dbReference>
<accession>A0A6A5W0M0</accession>
<keyword evidence="2" id="KW-0812">Transmembrane</keyword>
<keyword evidence="2" id="KW-0472">Membrane</keyword>
<organism evidence="3 4">
    <name type="scientific">Amniculicola lignicola CBS 123094</name>
    <dbReference type="NCBI Taxonomy" id="1392246"/>
    <lineage>
        <taxon>Eukaryota</taxon>
        <taxon>Fungi</taxon>
        <taxon>Dikarya</taxon>
        <taxon>Ascomycota</taxon>
        <taxon>Pezizomycotina</taxon>
        <taxon>Dothideomycetes</taxon>
        <taxon>Pleosporomycetidae</taxon>
        <taxon>Pleosporales</taxon>
        <taxon>Amniculicolaceae</taxon>
        <taxon>Amniculicola</taxon>
    </lineage>
</organism>
<reference evidence="3" key="1">
    <citation type="journal article" date="2020" name="Stud. Mycol.">
        <title>101 Dothideomycetes genomes: a test case for predicting lifestyles and emergence of pathogens.</title>
        <authorList>
            <person name="Haridas S."/>
            <person name="Albert R."/>
            <person name="Binder M."/>
            <person name="Bloem J."/>
            <person name="Labutti K."/>
            <person name="Salamov A."/>
            <person name="Andreopoulos B."/>
            <person name="Baker S."/>
            <person name="Barry K."/>
            <person name="Bills G."/>
            <person name="Bluhm B."/>
            <person name="Cannon C."/>
            <person name="Castanera R."/>
            <person name="Culley D."/>
            <person name="Daum C."/>
            <person name="Ezra D."/>
            <person name="Gonzalez J."/>
            <person name="Henrissat B."/>
            <person name="Kuo A."/>
            <person name="Liang C."/>
            <person name="Lipzen A."/>
            <person name="Lutzoni F."/>
            <person name="Magnuson J."/>
            <person name="Mondo S."/>
            <person name="Nolan M."/>
            <person name="Ohm R."/>
            <person name="Pangilinan J."/>
            <person name="Park H.-J."/>
            <person name="Ramirez L."/>
            <person name="Alfaro M."/>
            <person name="Sun H."/>
            <person name="Tritt A."/>
            <person name="Yoshinaga Y."/>
            <person name="Zwiers L.-H."/>
            <person name="Turgeon B."/>
            <person name="Goodwin S."/>
            <person name="Spatafora J."/>
            <person name="Crous P."/>
            <person name="Grigoriev I."/>
        </authorList>
    </citation>
    <scope>NUCLEOTIDE SEQUENCE</scope>
    <source>
        <strain evidence="3">CBS 123094</strain>
    </source>
</reference>